<dbReference type="FunFam" id="2.40.70.10:FF:000009">
    <property type="entry name" value="Aspartic proteinase A1"/>
    <property type="match status" value="1"/>
</dbReference>
<protein>
    <recommendedName>
        <fullName evidence="11">Peptidase A1 domain-containing protein</fullName>
    </recommendedName>
</protein>
<dbReference type="PANTHER" id="PTHR47966:SF51">
    <property type="entry name" value="BETA-SITE APP-CLEAVING ENZYME, ISOFORM A-RELATED"/>
    <property type="match status" value="1"/>
</dbReference>
<proteinExistence type="inferred from homology"/>
<dbReference type="AlphaFoldDB" id="A0A7R8XFF5"/>
<feature type="active site" evidence="8">
    <location>
        <position position="238"/>
    </location>
</feature>
<evidence type="ECO:0000256" key="6">
    <source>
        <dbReference type="ARBA" id="ARBA00023157"/>
    </source>
</evidence>
<keyword evidence="7" id="KW-0325">Glycoprotein</keyword>
<dbReference type="InterPro" id="IPR021109">
    <property type="entry name" value="Peptidase_aspartic_dom_sf"/>
</dbReference>
<evidence type="ECO:0000256" key="5">
    <source>
        <dbReference type="ARBA" id="ARBA00022801"/>
    </source>
</evidence>
<evidence type="ECO:0000313" key="13">
    <source>
        <dbReference type="Proteomes" id="UP000677054"/>
    </source>
</evidence>
<reference evidence="12" key="1">
    <citation type="submission" date="2020-11" db="EMBL/GenBank/DDBJ databases">
        <authorList>
            <person name="Tran Van P."/>
        </authorList>
    </citation>
    <scope>NUCLEOTIDE SEQUENCE</scope>
</reference>
<dbReference type="Proteomes" id="UP000677054">
    <property type="component" value="Unassembled WGS sequence"/>
</dbReference>
<feature type="disulfide bond" evidence="9">
    <location>
        <begin position="64"/>
        <end position="71"/>
    </location>
</feature>
<keyword evidence="2 10" id="KW-0645">Protease</keyword>
<dbReference type="Pfam" id="PF00026">
    <property type="entry name" value="Asp"/>
    <property type="match status" value="1"/>
</dbReference>
<keyword evidence="4 10" id="KW-0064">Aspartyl protease</keyword>
<keyword evidence="6 9" id="KW-1015">Disulfide bond</keyword>
<dbReference type="InterPro" id="IPR001461">
    <property type="entry name" value="Aspartic_peptidase_A1"/>
</dbReference>
<dbReference type="InterPro" id="IPR033121">
    <property type="entry name" value="PEPTIDASE_A1"/>
</dbReference>
<keyword evidence="13" id="KW-1185">Reference proteome</keyword>
<gene>
    <name evidence="12" type="ORF">DSTB1V02_LOCUS6076</name>
</gene>
<dbReference type="SUPFAM" id="SSF50630">
    <property type="entry name" value="Acid proteases"/>
    <property type="match status" value="1"/>
</dbReference>
<dbReference type="EMBL" id="LR900589">
    <property type="protein sequence ID" value="CAD7246220.1"/>
    <property type="molecule type" value="Genomic_DNA"/>
</dbReference>
<dbReference type="PANTHER" id="PTHR47966">
    <property type="entry name" value="BETA-SITE APP-CLEAVING ENZYME, ISOFORM A-RELATED"/>
    <property type="match status" value="1"/>
</dbReference>
<dbReference type="GO" id="GO:0004190">
    <property type="term" value="F:aspartic-type endopeptidase activity"/>
    <property type="evidence" value="ECO:0007669"/>
    <property type="project" value="UniProtKB-KW"/>
</dbReference>
<feature type="disulfide bond" evidence="9">
    <location>
        <begin position="229"/>
        <end position="233"/>
    </location>
</feature>
<evidence type="ECO:0000256" key="7">
    <source>
        <dbReference type="ARBA" id="ARBA00023180"/>
    </source>
</evidence>
<dbReference type="PRINTS" id="PR00792">
    <property type="entry name" value="PEPSIN"/>
</dbReference>
<feature type="active site" evidence="8">
    <location>
        <position position="51"/>
    </location>
</feature>
<evidence type="ECO:0000256" key="8">
    <source>
        <dbReference type="PIRSR" id="PIRSR601461-1"/>
    </source>
</evidence>
<evidence type="ECO:0000259" key="11">
    <source>
        <dbReference type="PROSITE" id="PS51767"/>
    </source>
</evidence>
<dbReference type="PROSITE" id="PS00141">
    <property type="entry name" value="ASP_PROTEASE"/>
    <property type="match status" value="2"/>
</dbReference>
<evidence type="ECO:0000256" key="4">
    <source>
        <dbReference type="ARBA" id="ARBA00022750"/>
    </source>
</evidence>
<sequence>MREAGTPIQHQNEKFMTEELVAVPLSNYMDAEYYGPISIGTPPQTFLVIFDTGSSNLWIPSKKCPSTETACRTHHKYDKSKSSTYSADGTEFEIKYGSGSMSGFLSTDTVTIGDKAVNKQKFAEATSELGSTFVSAKFDGILGMGYSTISVDKVPTVFENMVRQHLVDKPVFSFYLNRDPSADEGGQLILGGSDPDYYTGDFTYLPVTRKGYWQFKMDKVKVGDHTVYCSGGCQAIADTGTSLITGPTSEIASFAKKIGARKDSGGDYIISCSSVSDLPSINFVLHGKDFTLEGSDYVLEVSQLGRSTCMLGFSGLDVPPPNGPMWILGDVFIGKFYTEFDMGNNRVGFAEAVQN</sequence>
<evidence type="ECO:0000256" key="10">
    <source>
        <dbReference type="RuleBase" id="RU000454"/>
    </source>
</evidence>
<evidence type="ECO:0000256" key="2">
    <source>
        <dbReference type="ARBA" id="ARBA00022670"/>
    </source>
</evidence>
<comment type="similarity">
    <text evidence="1 10">Belongs to the peptidase A1 family.</text>
</comment>
<dbReference type="FunFam" id="2.40.70.10:FF:000002">
    <property type="entry name" value="Vacuolar aspartic proteinase"/>
    <property type="match status" value="1"/>
</dbReference>
<keyword evidence="5 10" id="KW-0378">Hydrolase</keyword>
<evidence type="ECO:0000256" key="1">
    <source>
        <dbReference type="ARBA" id="ARBA00007447"/>
    </source>
</evidence>
<evidence type="ECO:0000313" key="12">
    <source>
        <dbReference type="EMBL" id="CAD7246220.1"/>
    </source>
</evidence>
<dbReference type="EMBL" id="CAJPEV010001072">
    <property type="protein sequence ID" value="CAG0890536.1"/>
    <property type="molecule type" value="Genomic_DNA"/>
</dbReference>
<dbReference type="Gene3D" id="2.40.70.10">
    <property type="entry name" value="Acid Proteases"/>
    <property type="match status" value="2"/>
</dbReference>
<keyword evidence="3" id="KW-0732">Signal</keyword>
<evidence type="ECO:0000256" key="3">
    <source>
        <dbReference type="ARBA" id="ARBA00022729"/>
    </source>
</evidence>
<evidence type="ECO:0000256" key="9">
    <source>
        <dbReference type="PIRSR" id="PIRSR601461-2"/>
    </source>
</evidence>
<feature type="domain" description="Peptidase A1" evidence="11">
    <location>
        <begin position="33"/>
        <end position="350"/>
    </location>
</feature>
<organism evidence="12">
    <name type="scientific">Darwinula stevensoni</name>
    <dbReference type="NCBI Taxonomy" id="69355"/>
    <lineage>
        <taxon>Eukaryota</taxon>
        <taxon>Metazoa</taxon>
        <taxon>Ecdysozoa</taxon>
        <taxon>Arthropoda</taxon>
        <taxon>Crustacea</taxon>
        <taxon>Oligostraca</taxon>
        <taxon>Ostracoda</taxon>
        <taxon>Podocopa</taxon>
        <taxon>Podocopida</taxon>
        <taxon>Darwinulocopina</taxon>
        <taxon>Darwinuloidea</taxon>
        <taxon>Darwinulidae</taxon>
        <taxon>Darwinula</taxon>
    </lineage>
</organism>
<name>A0A7R8XFF5_9CRUS</name>
<dbReference type="InterPro" id="IPR001969">
    <property type="entry name" value="Aspartic_peptidase_AS"/>
</dbReference>
<dbReference type="GO" id="GO:0006508">
    <property type="term" value="P:proteolysis"/>
    <property type="evidence" value="ECO:0007669"/>
    <property type="project" value="UniProtKB-KW"/>
</dbReference>
<dbReference type="OrthoDB" id="771136at2759"/>
<accession>A0A7R8XFF5</accession>
<dbReference type="PROSITE" id="PS51767">
    <property type="entry name" value="PEPTIDASE_A1"/>
    <property type="match status" value="1"/>
</dbReference>
<dbReference type="FunFam" id="2.60.40.1960:FF:000001">
    <property type="entry name" value="Cathepsin D"/>
    <property type="match status" value="1"/>
</dbReference>